<dbReference type="GO" id="GO:0034476">
    <property type="term" value="P:U5 snRNA 3'-end processing"/>
    <property type="evidence" value="ECO:0007669"/>
    <property type="project" value="TreeGrafter"/>
</dbReference>
<evidence type="ECO:0000256" key="1">
    <source>
        <dbReference type="ARBA" id="ARBA00004496"/>
    </source>
</evidence>
<evidence type="ECO:0000256" key="3">
    <source>
        <dbReference type="ARBA" id="ARBA00006678"/>
    </source>
</evidence>
<dbReference type="GO" id="GO:0034473">
    <property type="term" value="P:U1 snRNA 3'-end processing"/>
    <property type="evidence" value="ECO:0007669"/>
    <property type="project" value="TreeGrafter"/>
</dbReference>
<dbReference type="Pfam" id="PF03725">
    <property type="entry name" value="RNase_PH_C"/>
    <property type="match status" value="1"/>
</dbReference>
<keyword evidence="7" id="KW-0694">RNA-binding</keyword>
<dbReference type="OMA" id="CIQCTVQ"/>
<organism evidence="12">
    <name type="scientific">Trypanosoma vivax (strain Y486)</name>
    <dbReference type="NCBI Taxonomy" id="1055687"/>
    <lineage>
        <taxon>Eukaryota</taxon>
        <taxon>Discoba</taxon>
        <taxon>Euglenozoa</taxon>
        <taxon>Kinetoplastea</taxon>
        <taxon>Metakinetoplastina</taxon>
        <taxon>Trypanosomatida</taxon>
        <taxon>Trypanosomatidae</taxon>
        <taxon>Trypanosoma</taxon>
        <taxon>Duttonella</taxon>
    </lineage>
</organism>
<reference evidence="12" key="1">
    <citation type="journal article" date="2012" name="Proc. Natl. Acad. Sci. U.S.A.">
        <title>Antigenic diversity is generated by distinct evolutionary mechanisms in African trypanosome species.</title>
        <authorList>
            <person name="Jackson A.P."/>
            <person name="Berry A."/>
            <person name="Aslett M."/>
            <person name="Allison H.C."/>
            <person name="Burton P."/>
            <person name="Vavrova-Anderson J."/>
            <person name="Brown R."/>
            <person name="Browne H."/>
            <person name="Corton N."/>
            <person name="Hauser H."/>
            <person name="Gamble J."/>
            <person name="Gilderthorp R."/>
            <person name="Marcello L."/>
            <person name="McQuillan J."/>
            <person name="Otto T.D."/>
            <person name="Quail M.A."/>
            <person name="Sanders M.J."/>
            <person name="van Tonder A."/>
            <person name="Ginger M.L."/>
            <person name="Field M.C."/>
            <person name="Barry J.D."/>
            <person name="Hertz-Fowler C."/>
            <person name="Berriman M."/>
        </authorList>
    </citation>
    <scope>NUCLEOTIDE SEQUENCE</scope>
    <source>
        <strain evidence="12">Y486</strain>
    </source>
</reference>
<dbReference type="EMBL" id="HE573027">
    <property type="protein sequence ID" value="CCC54273.1"/>
    <property type="molecule type" value="Genomic_DNA"/>
</dbReference>
<dbReference type="InterPro" id="IPR050590">
    <property type="entry name" value="Exosome_comp_Rrp42_subfam"/>
</dbReference>
<dbReference type="InterPro" id="IPR020568">
    <property type="entry name" value="Ribosomal_Su5_D2-typ_SF"/>
</dbReference>
<feature type="domain" description="Exoribonuclease phosphorolytic" evidence="10">
    <location>
        <begin position="67"/>
        <end position="168"/>
    </location>
</feature>
<dbReference type="GO" id="GO:0000176">
    <property type="term" value="C:nuclear exosome (RNase complex)"/>
    <property type="evidence" value="ECO:0007669"/>
    <property type="project" value="TreeGrafter"/>
</dbReference>
<comment type="similarity">
    <text evidence="3">Belongs to the RNase PH family.</text>
</comment>
<name>G0U9I7_TRYVY</name>
<keyword evidence="5" id="KW-0698">rRNA processing</keyword>
<keyword evidence="4" id="KW-0963">Cytoplasm</keyword>
<dbReference type="GO" id="GO:0005730">
    <property type="term" value="C:nucleolus"/>
    <property type="evidence" value="ECO:0007669"/>
    <property type="project" value="UniProtKB-SubCell"/>
</dbReference>
<evidence type="ECO:0000259" key="10">
    <source>
        <dbReference type="Pfam" id="PF01138"/>
    </source>
</evidence>
<dbReference type="GO" id="GO:0035925">
    <property type="term" value="F:mRNA 3'-UTR AU-rich region binding"/>
    <property type="evidence" value="ECO:0007669"/>
    <property type="project" value="TreeGrafter"/>
</dbReference>
<evidence type="ECO:0000256" key="9">
    <source>
        <dbReference type="ARBA" id="ARBA00030617"/>
    </source>
</evidence>
<dbReference type="GO" id="GO:0000467">
    <property type="term" value="P:exonucleolytic trimming to generate mature 3'-end of 5.8S rRNA from tricistronic rRNA transcript (SSU-rRNA, 5.8S rRNA, LSU-rRNA)"/>
    <property type="evidence" value="ECO:0007669"/>
    <property type="project" value="TreeGrafter"/>
</dbReference>
<dbReference type="SUPFAM" id="SSF55666">
    <property type="entry name" value="Ribonuclease PH domain 2-like"/>
    <property type="match status" value="1"/>
</dbReference>
<dbReference type="PANTHER" id="PTHR11097">
    <property type="entry name" value="EXOSOME COMPLEX EXONUCLEASE RIBOSOMAL RNA PROCESSING PROTEIN"/>
    <property type="match status" value="1"/>
</dbReference>
<dbReference type="Pfam" id="PF01138">
    <property type="entry name" value="RNase_PH"/>
    <property type="match status" value="1"/>
</dbReference>
<evidence type="ECO:0000256" key="4">
    <source>
        <dbReference type="ARBA" id="ARBA00022490"/>
    </source>
</evidence>
<dbReference type="AlphaFoldDB" id="G0U9I7"/>
<sequence>MSLPPATGAVELASFQQYVLRLLAQNKRLDGRSLDAIRLPQIISDSQSITRTDGVLASTLYTDETGTYIQCTVCGLFGPPLAERPEEGRLTVDITAPFFPSYGADRVTTALREAAHFVRSTIISCMDLKELSILPGEACWVVQVELVVVNADGGLRAASLHAALAALHGMLLPRSRLPNGYEVQGKQLCFHTIPIATTIGVYKHSCGELRLLMDTSAAEESVVDGLMTVAIDDSNCIVGLIQNGSYPLVTPLLTGAINEFSARSEALRSAIIK</sequence>
<evidence type="ECO:0000313" key="12">
    <source>
        <dbReference type="EMBL" id="CCC54273.1"/>
    </source>
</evidence>
<keyword evidence="8" id="KW-0539">Nucleus</keyword>
<dbReference type="InterPro" id="IPR036345">
    <property type="entry name" value="ExoRNase_PH_dom2_sf"/>
</dbReference>
<dbReference type="GO" id="GO:0071028">
    <property type="term" value="P:nuclear mRNA surveillance"/>
    <property type="evidence" value="ECO:0007669"/>
    <property type="project" value="TreeGrafter"/>
</dbReference>
<dbReference type="InterPro" id="IPR027408">
    <property type="entry name" value="PNPase/RNase_PH_dom_sf"/>
</dbReference>
<proteinExistence type="inferred from homology"/>
<dbReference type="GO" id="GO:0071038">
    <property type="term" value="P:TRAMP-dependent tRNA surveillance pathway"/>
    <property type="evidence" value="ECO:0007669"/>
    <property type="project" value="TreeGrafter"/>
</dbReference>
<feature type="domain" description="Exoribonuclease phosphorolytic" evidence="11">
    <location>
        <begin position="193"/>
        <end position="249"/>
    </location>
</feature>
<dbReference type="SUPFAM" id="SSF54211">
    <property type="entry name" value="Ribosomal protein S5 domain 2-like"/>
    <property type="match status" value="1"/>
</dbReference>
<dbReference type="GO" id="GO:0034475">
    <property type="term" value="P:U4 snRNA 3'-end processing"/>
    <property type="evidence" value="ECO:0007669"/>
    <property type="project" value="TreeGrafter"/>
</dbReference>
<keyword evidence="6" id="KW-0271">Exosome</keyword>
<evidence type="ECO:0000259" key="11">
    <source>
        <dbReference type="Pfam" id="PF03725"/>
    </source>
</evidence>
<dbReference type="Gene3D" id="3.30.230.70">
    <property type="entry name" value="GHMP Kinase, N-terminal domain"/>
    <property type="match status" value="1"/>
</dbReference>
<dbReference type="PANTHER" id="PTHR11097:SF9">
    <property type="entry name" value="EXOSOME COMPLEX COMPONENT RRP43"/>
    <property type="match status" value="1"/>
</dbReference>
<dbReference type="InterPro" id="IPR015847">
    <property type="entry name" value="ExoRNase_PH_dom2"/>
</dbReference>
<evidence type="ECO:0000256" key="6">
    <source>
        <dbReference type="ARBA" id="ARBA00022835"/>
    </source>
</evidence>
<evidence type="ECO:0000256" key="8">
    <source>
        <dbReference type="ARBA" id="ARBA00023242"/>
    </source>
</evidence>
<evidence type="ECO:0000256" key="2">
    <source>
        <dbReference type="ARBA" id="ARBA00004604"/>
    </source>
</evidence>
<dbReference type="InterPro" id="IPR001247">
    <property type="entry name" value="ExoRNase_PH_dom1"/>
</dbReference>
<protein>
    <recommendedName>
        <fullName evidence="9">Ribosomal RNA-processing protein 43</fullName>
    </recommendedName>
</protein>
<dbReference type="GO" id="GO:0071035">
    <property type="term" value="P:nuclear polyadenylation-dependent rRNA catabolic process"/>
    <property type="evidence" value="ECO:0007669"/>
    <property type="project" value="TreeGrafter"/>
</dbReference>
<gene>
    <name evidence="12" type="ORF">TVY486_1117570</name>
</gene>
<dbReference type="GO" id="GO:0016075">
    <property type="term" value="P:rRNA catabolic process"/>
    <property type="evidence" value="ECO:0007669"/>
    <property type="project" value="TreeGrafter"/>
</dbReference>
<dbReference type="GO" id="GO:0000177">
    <property type="term" value="C:cytoplasmic exosome (RNase complex)"/>
    <property type="evidence" value="ECO:0007669"/>
    <property type="project" value="TreeGrafter"/>
</dbReference>
<evidence type="ECO:0000256" key="7">
    <source>
        <dbReference type="ARBA" id="ARBA00022884"/>
    </source>
</evidence>
<comment type="subcellular location">
    <subcellularLocation>
        <location evidence="1">Cytoplasm</location>
    </subcellularLocation>
    <subcellularLocation>
        <location evidence="2">Nucleus</location>
        <location evidence="2">Nucleolus</location>
    </subcellularLocation>
</comment>
<dbReference type="VEuPathDB" id="TriTrypDB:TvY486_1117570"/>
<evidence type="ECO:0000256" key="5">
    <source>
        <dbReference type="ARBA" id="ARBA00022552"/>
    </source>
</evidence>
<accession>G0U9I7</accession>